<keyword evidence="1" id="KW-0805">Transcription regulation</keyword>
<dbReference type="InterPro" id="IPR000524">
    <property type="entry name" value="Tscrpt_reg_HTH_GntR"/>
</dbReference>
<keyword evidence="6" id="KW-1185">Reference proteome</keyword>
<sequence length="255" mass="29197">MIRLTPRPADVMQVKIMNKTEFVTQDLLSKIYQDTTTGPRKLSPERQLAEEYGVSRFTIRQALEKLVSIGVVRIVQGSGAWINEQARSNPLVYNSITEKRFDQIRYRMISLHKKRPDKAAQQIFGISEESFIWHFCRLRYVDDAPVQLEISSMPAADFPDLNQQVIEHSIQQYVLSKGLTISHLLTTYRAVSVGREQAILLGCKKGSPAMHINNRGILEGGRVFEVSDIIDINYTCTYVIPYNRDTLTRRQHQGV</sequence>
<name>A7MRH1_CROS8</name>
<dbReference type="InterPro" id="IPR036390">
    <property type="entry name" value="WH_DNA-bd_sf"/>
</dbReference>
<dbReference type="CDD" id="cd07377">
    <property type="entry name" value="WHTH_GntR"/>
    <property type="match status" value="1"/>
</dbReference>
<dbReference type="SUPFAM" id="SSF64288">
    <property type="entry name" value="Chorismate lyase-like"/>
    <property type="match status" value="1"/>
</dbReference>
<feature type="domain" description="HTH gntR-type" evidence="4">
    <location>
        <begin position="17"/>
        <end position="85"/>
    </location>
</feature>
<dbReference type="Proteomes" id="UP000000260">
    <property type="component" value="Plasmid pESA3"/>
</dbReference>
<dbReference type="EMBL" id="CP000785">
    <property type="protein sequence ID" value="ABU79671.1"/>
    <property type="molecule type" value="Genomic_DNA"/>
</dbReference>
<dbReference type="SUPFAM" id="SSF46785">
    <property type="entry name" value="Winged helix' DNA-binding domain"/>
    <property type="match status" value="1"/>
</dbReference>
<evidence type="ECO:0000256" key="2">
    <source>
        <dbReference type="ARBA" id="ARBA00023125"/>
    </source>
</evidence>
<evidence type="ECO:0000313" key="5">
    <source>
        <dbReference type="EMBL" id="ABU79671.1"/>
    </source>
</evidence>
<gene>
    <name evidence="5" type="ordered locus">ESA_pESA3p05474</name>
</gene>
<reference evidence="6" key="1">
    <citation type="journal article" date="2010" name="PLoS ONE">
        <title>Genome sequence of Cronobacter sakazakii BAA-894 and comparative genomic hybridization analysis with other Cronobacter species.</title>
        <authorList>
            <person name="Kucerova E."/>
            <person name="Clifton S.W."/>
            <person name="Xia X.Q."/>
            <person name="Long F."/>
            <person name="Porwollik S."/>
            <person name="Fulton L."/>
            <person name="Fronick C."/>
            <person name="Minx P."/>
            <person name="Kyung K."/>
            <person name="Warren W."/>
            <person name="Fulton R."/>
            <person name="Feng D."/>
            <person name="Wollam A."/>
            <person name="Shah N."/>
            <person name="Bhonagiri V."/>
            <person name="Nash W.E."/>
            <person name="Hallsworth-Pepin K."/>
            <person name="Wilson R.K."/>
            <person name="McClelland M."/>
            <person name="Forsythe S.J."/>
        </authorList>
    </citation>
    <scope>NUCLEOTIDE SEQUENCE [LARGE SCALE GENOMIC DNA]</scope>
    <source>
        <strain evidence="6">ATCC BAA-894</strain>
    </source>
</reference>
<dbReference type="Gene3D" id="1.10.10.10">
    <property type="entry name" value="Winged helix-like DNA-binding domain superfamily/Winged helix DNA-binding domain"/>
    <property type="match status" value="1"/>
</dbReference>
<dbReference type="Pfam" id="PF00392">
    <property type="entry name" value="GntR"/>
    <property type="match status" value="1"/>
</dbReference>
<dbReference type="Pfam" id="PF07702">
    <property type="entry name" value="UTRA"/>
    <property type="match status" value="1"/>
</dbReference>
<organism evidence="5 6">
    <name type="scientific">Cronobacter sakazakii (strain ATCC BAA-894)</name>
    <name type="common">Enterobacter sakazakii</name>
    <dbReference type="NCBI Taxonomy" id="290339"/>
    <lineage>
        <taxon>Bacteria</taxon>
        <taxon>Pseudomonadati</taxon>
        <taxon>Pseudomonadota</taxon>
        <taxon>Gammaproteobacteria</taxon>
        <taxon>Enterobacterales</taxon>
        <taxon>Enterobacteriaceae</taxon>
        <taxon>Cronobacter</taxon>
    </lineage>
</organism>
<dbReference type="KEGG" id="esa:ESA_pESA3p05474"/>
<dbReference type="AlphaFoldDB" id="A7MRH1"/>
<dbReference type="Gene3D" id="3.40.1410.10">
    <property type="entry name" value="Chorismate lyase-like"/>
    <property type="match status" value="1"/>
</dbReference>
<dbReference type="PROSITE" id="PS50949">
    <property type="entry name" value="HTH_GNTR"/>
    <property type="match status" value="1"/>
</dbReference>
<proteinExistence type="predicted"/>
<evidence type="ECO:0000259" key="4">
    <source>
        <dbReference type="PROSITE" id="PS50949"/>
    </source>
</evidence>
<dbReference type="PANTHER" id="PTHR44846:SF1">
    <property type="entry name" value="MANNOSYL-D-GLYCERATE TRANSPORT_METABOLISM SYSTEM REPRESSOR MNGR-RELATED"/>
    <property type="match status" value="1"/>
</dbReference>
<dbReference type="InterPro" id="IPR028978">
    <property type="entry name" value="Chorismate_lyase_/UTRA_dom_sf"/>
</dbReference>
<protein>
    <recommendedName>
        <fullName evidence="4">HTH gntR-type domain-containing protein</fullName>
    </recommendedName>
</protein>
<dbReference type="InterPro" id="IPR011663">
    <property type="entry name" value="UTRA"/>
</dbReference>
<dbReference type="SMART" id="SM00345">
    <property type="entry name" value="HTH_GNTR"/>
    <property type="match status" value="1"/>
</dbReference>
<dbReference type="SMART" id="SM00866">
    <property type="entry name" value="UTRA"/>
    <property type="match status" value="1"/>
</dbReference>
<dbReference type="PRINTS" id="PR00035">
    <property type="entry name" value="HTHGNTR"/>
</dbReference>
<dbReference type="GO" id="GO:0045892">
    <property type="term" value="P:negative regulation of DNA-templated transcription"/>
    <property type="evidence" value="ECO:0007669"/>
    <property type="project" value="TreeGrafter"/>
</dbReference>
<geneLocation type="plasmid" evidence="5 6">
    <name>pESA3</name>
</geneLocation>
<keyword evidence="3" id="KW-0804">Transcription</keyword>
<evidence type="ECO:0000256" key="3">
    <source>
        <dbReference type="ARBA" id="ARBA00023163"/>
    </source>
</evidence>
<accession>A7MRH1</accession>
<keyword evidence="5" id="KW-0614">Plasmid</keyword>
<dbReference type="InterPro" id="IPR050679">
    <property type="entry name" value="Bact_HTH_transcr_reg"/>
</dbReference>
<dbReference type="GO" id="GO:0003700">
    <property type="term" value="F:DNA-binding transcription factor activity"/>
    <property type="evidence" value="ECO:0007669"/>
    <property type="project" value="InterPro"/>
</dbReference>
<dbReference type="GO" id="GO:0003677">
    <property type="term" value="F:DNA binding"/>
    <property type="evidence" value="ECO:0007669"/>
    <property type="project" value="UniProtKB-KW"/>
</dbReference>
<dbReference type="HOGENOM" id="CLU_063236_5_0_6"/>
<keyword evidence="2" id="KW-0238">DNA-binding</keyword>
<dbReference type="InterPro" id="IPR036388">
    <property type="entry name" value="WH-like_DNA-bd_sf"/>
</dbReference>
<evidence type="ECO:0000313" key="6">
    <source>
        <dbReference type="Proteomes" id="UP000000260"/>
    </source>
</evidence>
<evidence type="ECO:0000256" key="1">
    <source>
        <dbReference type="ARBA" id="ARBA00023015"/>
    </source>
</evidence>
<dbReference type="PANTHER" id="PTHR44846">
    <property type="entry name" value="MANNOSYL-D-GLYCERATE TRANSPORT/METABOLISM SYSTEM REPRESSOR MNGR-RELATED"/>
    <property type="match status" value="1"/>
</dbReference>